<accession>A0A653A4Z9</accession>
<protein>
    <submittedName>
        <fullName evidence="6">ABC transporter related</fullName>
    </submittedName>
</protein>
<organism evidence="6">
    <name type="scientific">Uncultured Desulfatiglans sp</name>
    <dbReference type="NCBI Taxonomy" id="1748965"/>
    <lineage>
        <taxon>Bacteria</taxon>
        <taxon>Pseudomonadati</taxon>
        <taxon>Thermodesulfobacteriota</taxon>
        <taxon>Desulfobacteria</taxon>
        <taxon>Desulfatiglandales</taxon>
        <taxon>Desulfatiglandaceae</taxon>
        <taxon>Desulfatiglans</taxon>
        <taxon>environmental samples</taxon>
    </lineage>
</organism>
<dbReference type="GO" id="GO:0016887">
    <property type="term" value="F:ATP hydrolysis activity"/>
    <property type="evidence" value="ECO:0007669"/>
    <property type="project" value="InterPro"/>
</dbReference>
<dbReference type="CDD" id="cd03230">
    <property type="entry name" value="ABC_DR_subfamily_A"/>
    <property type="match status" value="1"/>
</dbReference>
<dbReference type="InterPro" id="IPR025302">
    <property type="entry name" value="DrrA1/2-like_C"/>
</dbReference>
<dbReference type="PROSITE" id="PS50893">
    <property type="entry name" value="ABC_TRANSPORTER_2"/>
    <property type="match status" value="1"/>
</dbReference>
<dbReference type="Pfam" id="PF13732">
    <property type="entry name" value="DrrA1-3_C"/>
    <property type="match status" value="1"/>
</dbReference>
<keyword evidence="4" id="KW-0067">ATP-binding</keyword>
<sequence>MHPDEHPGMIVVEGLSKYYGRIPAVTDVSFHVEPGEIVGLLGPNGAGKTTILRVLTGYMPPTSGRVLVGGRDASLESLAVREGIGFLPENVPLYSDLSVMQFLRFAASAKGVARDRLNAEIRRVLEVSALMGYESRLIRHLSKGLRQRVGLAQALLNDPPLLILDEPTTGLDPSQIVEMREMIRGLGGERTVVLSTHILPEVSQLCRRVIIINKGRIVAEDTPEGLGTRLASRRGIRTTIRVDAPETALKEGLLALEGVLVVHAGSEPGSYEVESEQGREVRAAIARFVVSSGWPLYEMTQRDPSLEEIFVRLVTEEEGGTR</sequence>
<evidence type="ECO:0000256" key="3">
    <source>
        <dbReference type="ARBA" id="ARBA00022741"/>
    </source>
</evidence>
<evidence type="ECO:0000256" key="4">
    <source>
        <dbReference type="ARBA" id="ARBA00022840"/>
    </source>
</evidence>
<name>A0A653A4Z9_UNCDX</name>
<dbReference type="InterPro" id="IPR027417">
    <property type="entry name" value="P-loop_NTPase"/>
</dbReference>
<feature type="domain" description="ABC transporter" evidence="5">
    <location>
        <begin position="10"/>
        <end position="239"/>
    </location>
</feature>
<dbReference type="Pfam" id="PF00005">
    <property type="entry name" value="ABC_tran"/>
    <property type="match status" value="1"/>
</dbReference>
<dbReference type="SUPFAM" id="SSF52540">
    <property type="entry name" value="P-loop containing nucleoside triphosphate hydrolases"/>
    <property type="match status" value="1"/>
</dbReference>
<evidence type="ECO:0000256" key="2">
    <source>
        <dbReference type="ARBA" id="ARBA00022448"/>
    </source>
</evidence>
<dbReference type="Gene3D" id="3.40.50.300">
    <property type="entry name" value="P-loop containing nucleotide triphosphate hydrolases"/>
    <property type="match status" value="1"/>
</dbReference>
<dbReference type="PANTHER" id="PTHR43335">
    <property type="entry name" value="ABC TRANSPORTER, ATP-BINDING PROTEIN"/>
    <property type="match status" value="1"/>
</dbReference>
<dbReference type="InterPro" id="IPR003593">
    <property type="entry name" value="AAA+_ATPase"/>
</dbReference>
<evidence type="ECO:0000313" key="6">
    <source>
        <dbReference type="EMBL" id="VBB42742.1"/>
    </source>
</evidence>
<keyword evidence="2" id="KW-0813">Transport</keyword>
<keyword evidence="3" id="KW-0547">Nucleotide-binding</keyword>
<reference evidence="6" key="1">
    <citation type="submission" date="2018-07" db="EMBL/GenBank/DDBJ databases">
        <authorList>
            <consortium name="Genoscope - CEA"/>
            <person name="William W."/>
        </authorList>
    </citation>
    <scope>NUCLEOTIDE SEQUENCE</scope>
    <source>
        <strain evidence="6">IK1</strain>
    </source>
</reference>
<gene>
    <name evidence="6" type="ORF">TRIP_B210064</name>
</gene>
<dbReference type="GO" id="GO:0005524">
    <property type="term" value="F:ATP binding"/>
    <property type="evidence" value="ECO:0007669"/>
    <property type="project" value="UniProtKB-KW"/>
</dbReference>
<evidence type="ECO:0000259" key="5">
    <source>
        <dbReference type="PROSITE" id="PS50893"/>
    </source>
</evidence>
<comment type="similarity">
    <text evidence="1">Belongs to the ABC transporter superfamily.</text>
</comment>
<dbReference type="SMART" id="SM00382">
    <property type="entry name" value="AAA"/>
    <property type="match status" value="1"/>
</dbReference>
<proteinExistence type="inferred from homology"/>
<evidence type="ECO:0000256" key="1">
    <source>
        <dbReference type="ARBA" id="ARBA00005417"/>
    </source>
</evidence>
<dbReference type="EMBL" id="UPXX01000014">
    <property type="protein sequence ID" value="VBB42742.1"/>
    <property type="molecule type" value="Genomic_DNA"/>
</dbReference>
<dbReference type="AlphaFoldDB" id="A0A653A4Z9"/>
<dbReference type="InterPro" id="IPR003439">
    <property type="entry name" value="ABC_transporter-like_ATP-bd"/>
</dbReference>